<reference evidence="7 8" key="1">
    <citation type="submission" date="2024-01" db="EMBL/GenBank/DDBJ databases">
        <title>The genome of the rayed Mediterranean limpet Patella caerulea (Linnaeus, 1758).</title>
        <authorList>
            <person name="Anh-Thu Weber A."/>
            <person name="Halstead-Nussloch G."/>
        </authorList>
    </citation>
    <scope>NUCLEOTIDE SEQUENCE [LARGE SCALE GENOMIC DNA]</scope>
    <source>
        <strain evidence="7">AATW-2023a</strain>
        <tissue evidence="7">Whole specimen</tissue>
    </source>
</reference>
<evidence type="ECO:0000259" key="6">
    <source>
        <dbReference type="Pfam" id="PF04937"/>
    </source>
</evidence>
<evidence type="ECO:0000256" key="5">
    <source>
        <dbReference type="ARBA" id="ARBA00023242"/>
    </source>
</evidence>
<keyword evidence="5" id="KW-0539">Nucleus</keyword>
<accession>A0AAN8KEY3</accession>
<evidence type="ECO:0000256" key="1">
    <source>
        <dbReference type="ARBA" id="ARBA00004123"/>
    </source>
</evidence>
<evidence type="ECO:0000256" key="3">
    <source>
        <dbReference type="ARBA" id="ARBA00022771"/>
    </source>
</evidence>
<dbReference type="SUPFAM" id="SSF53098">
    <property type="entry name" value="Ribonuclease H-like"/>
    <property type="match status" value="1"/>
</dbReference>
<proteinExistence type="predicted"/>
<dbReference type="InterPro" id="IPR052035">
    <property type="entry name" value="ZnF_BED_domain_contain"/>
</dbReference>
<evidence type="ECO:0000256" key="2">
    <source>
        <dbReference type="ARBA" id="ARBA00022723"/>
    </source>
</evidence>
<keyword evidence="8" id="KW-1185">Reference proteome</keyword>
<name>A0AAN8KEY3_PATCE</name>
<protein>
    <recommendedName>
        <fullName evidence="6">DUF659 domain-containing protein</fullName>
    </recommendedName>
</protein>
<feature type="domain" description="DUF659" evidence="6">
    <location>
        <begin position="53"/>
        <end position="184"/>
    </location>
</feature>
<dbReference type="GO" id="GO:0008270">
    <property type="term" value="F:zinc ion binding"/>
    <property type="evidence" value="ECO:0007669"/>
    <property type="project" value="UniProtKB-KW"/>
</dbReference>
<evidence type="ECO:0000313" key="8">
    <source>
        <dbReference type="Proteomes" id="UP001347796"/>
    </source>
</evidence>
<dbReference type="Proteomes" id="UP001347796">
    <property type="component" value="Unassembled WGS sequence"/>
</dbReference>
<evidence type="ECO:0000256" key="4">
    <source>
        <dbReference type="ARBA" id="ARBA00022833"/>
    </source>
</evidence>
<dbReference type="PANTHER" id="PTHR46481:SF10">
    <property type="entry name" value="ZINC FINGER BED DOMAIN-CONTAINING PROTEIN 39"/>
    <property type="match status" value="1"/>
</dbReference>
<dbReference type="Pfam" id="PF04937">
    <property type="entry name" value="DUF659"/>
    <property type="match status" value="1"/>
</dbReference>
<keyword evidence="2" id="KW-0479">Metal-binding</keyword>
<dbReference type="AlphaFoldDB" id="A0AAN8KEY3"/>
<evidence type="ECO:0000313" key="7">
    <source>
        <dbReference type="EMBL" id="KAK6196399.1"/>
    </source>
</evidence>
<sequence>MRPVDLRPINIVNCEGFKNFVAALNPDYILPCRTTITKHVHLLYDQVKQDVIKELDNRYISLTSDIWTSITNHAYISLTAHYLTDDWKLENKLLATRLMANKHTGVNIASYLTDLAKEFNIKDITAVVTDNAANMRVALRHVNDVMENETTVEHTGCFAHTLQLAVNDGLKLNAIDRVLGAARKLVGHFNHSVVATETLLKVQGSDPKKLIQDVATRWNSSYFMLRRLLELRIPV</sequence>
<dbReference type="InterPro" id="IPR012337">
    <property type="entry name" value="RNaseH-like_sf"/>
</dbReference>
<organism evidence="7 8">
    <name type="scientific">Patella caerulea</name>
    <name type="common">Rayed Mediterranean limpet</name>
    <dbReference type="NCBI Taxonomy" id="87958"/>
    <lineage>
        <taxon>Eukaryota</taxon>
        <taxon>Metazoa</taxon>
        <taxon>Spiralia</taxon>
        <taxon>Lophotrochozoa</taxon>
        <taxon>Mollusca</taxon>
        <taxon>Gastropoda</taxon>
        <taxon>Patellogastropoda</taxon>
        <taxon>Patelloidea</taxon>
        <taxon>Patellidae</taxon>
        <taxon>Patella</taxon>
    </lineage>
</organism>
<comment type="caution">
    <text evidence="7">The sequence shown here is derived from an EMBL/GenBank/DDBJ whole genome shotgun (WGS) entry which is preliminary data.</text>
</comment>
<dbReference type="SUPFAM" id="SSF140996">
    <property type="entry name" value="Hermes dimerisation domain"/>
    <property type="match status" value="1"/>
</dbReference>
<dbReference type="InterPro" id="IPR007021">
    <property type="entry name" value="DUF659"/>
</dbReference>
<keyword evidence="4" id="KW-0862">Zinc</keyword>
<dbReference type="EMBL" id="JAZGQO010000001">
    <property type="protein sequence ID" value="KAK6196399.1"/>
    <property type="molecule type" value="Genomic_DNA"/>
</dbReference>
<dbReference type="PANTHER" id="PTHR46481">
    <property type="entry name" value="ZINC FINGER BED DOMAIN-CONTAINING PROTEIN 4"/>
    <property type="match status" value="1"/>
</dbReference>
<gene>
    <name evidence="7" type="ORF">SNE40_001632</name>
</gene>
<dbReference type="GO" id="GO:0005634">
    <property type="term" value="C:nucleus"/>
    <property type="evidence" value="ECO:0007669"/>
    <property type="project" value="UniProtKB-SubCell"/>
</dbReference>
<keyword evidence="3" id="KW-0863">Zinc-finger</keyword>
<comment type="subcellular location">
    <subcellularLocation>
        <location evidence="1">Nucleus</location>
    </subcellularLocation>
</comment>